<proteinExistence type="predicted"/>
<dbReference type="Proteomes" id="UP001366503">
    <property type="component" value="Unassembled WGS sequence"/>
</dbReference>
<evidence type="ECO:0000256" key="3">
    <source>
        <dbReference type="ARBA" id="ARBA00023163"/>
    </source>
</evidence>
<keyword evidence="6" id="KW-1185">Reference proteome</keyword>
<dbReference type="SMART" id="SM00421">
    <property type="entry name" value="HTH_LUXR"/>
    <property type="match status" value="1"/>
</dbReference>
<gene>
    <name evidence="5" type="ORF">O7A05_07350</name>
</gene>
<comment type="caution">
    <text evidence="5">The sequence shown here is derived from an EMBL/GenBank/DDBJ whole genome shotgun (WGS) entry which is preliminary data.</text>
</comment>
<dbReference type="PROSITE" id="PS50043">
    <property type="entry name" value="HTH_LUXR_2"/>
    <property type="match status" value="1"/>
</dbReference>
<protein>
    <submittedName>
        <fullName evidence="5">LuxR family transcriptional regulator</fullName>
    </submittedName>
</protein>
<dbReference type="Gene3D" id="3.30.450.80">
    <property type="entry name" value="Transcription factor LuxR-like, autoinducer-binding domain"/>
    <property type="match status" value="1"/>
</dbReference>
<evidence type="ECO:0000313" key="5">
    <source>
        <dbReference type="EMBL" id="MEI9401982.1"/>
    </source>
</evidence>
<dbReference type="InterPro" id="IPR000792">
    <property type="entry name" value="Tscrpt_reg_LuxR_C"/>
</dbReference>
<dbReference type="PANTHER" id="PTHR44688">
    <property type="entry name" value="DNA-BINDING TRANSCRIPTIONAL ACTIVATOR DEVR_DOSR"/>
    <property type="match status" value="1"/>
</dbReference>
<feature type="domain" description="HTH luxR-type" evidence="4">
    <location>
        <begin position="181"/>
        <end position="246"/>
    </location>
</feature>
<evidence type="ECO:0000256" key="2">
    <source>
        <dbReference type="ARBA" id="ARBA00023125"/>
    </source>
</evidence>
<dbReference type="InterPro" id="IPR005143">
    <property type="entry name" value="TF_LuxR_autoind-bd_dom"/>
</dbReference>
<accession>A0ABU8K8L8</accession>
<keyword evidence="3" id="KW-0804">Transcription</keyword>
<dbReference type="PANTHER" id="PTHR44688:SF16">
    <property type="entry name" value="DNA-BINDING TRANSCRIPTIONAL ACTIVATOR DEVR_DOSR"/>
    <property type="match status" value="1"/>
</dbReference>
<dbReference type="RefSeq" id="WP_337092303.1">
    <property type="nucleotide sequence ID" value="NZ_JAPYKO010000003.1"/>
</dbReference>
<dbReference type="Pfam" id="PF00196">
    <property type="entry name" value="GerE"/>
    <property type="match status" value="1"/>
</dbReference>
<evidence type="ECO:0000313" key="6">
    <source>
        <dbReference type="Proteomes" id="UP001366503"/>
    </source>
</evidence>
<dbReference type="CDD" id="cd06170">
    <property type="entry name" value="LuxR_C_like"/>
    <property type="match status" value="1"/>
</dbReference>
<sequence length="249" mass="28112">MEAPALWRRHLDDTFEFLNQIRKSSSQQEICQHLISYAERFGARNVLAGPIPPPRALRREQISHVLLDAWPQQWSERYFSKGYLHRDPTIQLVKRGTTPFRWSEIDQVSRVCSFGRQIMAEASEFNLRDGFTIPFATLNGQPVGFSVAGEKLEPGPHDRLAFQFVAACAFGCAALLADGKQASKPVRLSPRQQDVLRWVAEGLTVEQVADRLNVSRNTADTHLRLMRQRLGVTSNVQAVTTAFRLGLIS</sequence>
<dbReference type="PRINTS" id="PR00038">
    <property type="entry name" value="HTHLUXR"/>
</dbReference>
<name>A0ABU8K8L8_9HYPH</name>
<evidence type="ECO:0000256" key="1">
    <source>
        <dbReference type="ARBA" id="ARBA00023015"/>
    </source>
</evidence>
<dbReference type="SUPFAM" id="SSF46894">
    <property type="entry name" value="C-terminal effector domain of the bipartite response regulators"/>
    <property type="match status" value="1"/>
</dbReference>
<dbReference type="InterPro" id="IPR036693">
    <property type="entry name" value="TF_LuxR_autoind-bd_dom_sf"/>
</dbReference>
<dbReference type="SUPFAM" id="SSF75516">
    <property type="entry name" value="Pheromone-binding domain of LuxR-like quorum-sensing transcription factors"/>
    <property type="match status" value="1"/>
</dbReference>
<keyword evidence="1" id="KW-0805">Transcription regulation</keyword>
<keyword evidence="2" id="KW-0238">DNA-binding</keyword>
<reference evidence="5 6" key="1">
    <citation type="submission" date="2022-12" db="EMBL/GenBank/DDBJ databases">
        <authorList>
            <person name="Muema E."/>
        </authorList>
    </citation>
    <scope>NUCLEOTIDE SEQUENCE [LARGE SCALE GENOMIC DNA]</scope>
    <source>
        <strain evidence="6">1330</strain>
    </source>
</reference>
<organism evidence="5 6">
    <name type="scientific">Mesorhizobium argentiipisi</name>
    <dbReference type="NCBI Taxonomy" id="3015175"/>
    <lineage>
        <taxon>Bacteria</taxon>
        <taxon>Pseudomonadati</taxon>
        <taxon>Pseudomonadota</taxon>
        <taxon>Alphaproteobacteria</taxon>
        <taxon>Hyphomicrobiales</taxon>
        <taxon>Phyllobacteriaceae</taxon>
        <taxon>Mesorhizobium</taxon>
    </lineage>
</organism>
<dbReference type="InterPro" id="IPR036388">
    <property type="entry name" value="WH-like_DNA-bd_sf"/>
</dbReference>
<dbReference type="InterPro" id="IPR016032">
    <property type="entry name" value="Sig_transdc_resp-reg_C-effctor"/>
</dbReference>
<dbReference type="Gene3D" id="1.10.10.10">
    <property type="entry name" value="Winged helix-like DNA-binding domain superfamily/Winged helix DNA-binding domain"/>
    <property type="match status" value="1"/>
</dbReference>
<dbReference type="Pfam" id="PF03472">
    <property type="entry name" value="Autoind_bind"/>
    <property type="match status" value="1"/>
</dbReference>
<evidence type="ECO:0000259" key="4">
    <source>
        <dbReference type="PROSITE" id="PS50043"/>
    </source>
</evidence>
<dbReference type="EMBL" id="JAPYKO010000003">
    <property type="protein sequence ID" value="MEI9401982.1"/>
    <property type="molecule type" value="Genomic_DNA"/>
</dbReference>